<dbReference type="InterPro" id="IPR046235">
    <property type="entry name" value="DUF6268"/>
</dbReference>
<dbReference type="Proteomes" id="UP000186551">
    <property type="component" value="Unassembled WGS sequence"/>
</dbReference>
<evidence type="ECO:0000313" key="4">
    <source>
        <dbReference type="Proteomes" id="UP000186551"/>
    </source>
</evidence>
<keyword evidence="1" id="KW-0732">Signal</keyword>
<feature type="chain" id="PRO_5012254077" description="DUF6268 domain-containing protein" evidence="1">
    <location>
        <begin position="30"/>
        <end position="347"/>
    </location>
</feature>
<dbReference type="AlphaFoldDB" id="A0A1Q5PFP5"/>
<reference evidence="3 4" key="1">
    <citation type="submission" date="2016-03" db="EMBL/GenBank/DDBJ databases">
        <title>Genome sequence of Pontibacter sp. nov., of the family cytophagaceae, isolated from marine sediment of the Yellow Sea, China.</title>
        <authorList>
            <person name="Zhang G."/>
            <person name="Zhang R."/>
        </authorList>
    </citation>
    <scope>NUCLEOTIDE SEQUENCE [LARGE SCALE GENOMIC DNA]</scope>
    <source>
        <strain evidence="3 4">S10-8</strain>
    </source>
</reference>
<evidence type="ECO:0000256" key="1">
    <source>
        <dbReference type="SAM" id="SignalP"/>
    </source>
</evidence>
<organism evidence="3 4">
    <name type="scientific">Pontibacter flavimaris</name>
    <dbReference type="NCBI Taxonomy" id="1797110"/>
    <lineage>
        <taxon>Bacteria</taxon>
        <taxon>Pseudomonadati</taxon>
        <taxon>Bacteroidota</taxon>
        <taxon>Cytophagia</taxon>
        <taxon>Cytophagales</taxon>
        <taxon>Hymenobacteraceae</taxon>
        <taxon>Pontibacter</taxon>
    </lineage>
</organism>
<accession>A0A1Q5PFP5</accession>
<evidence type="ECO:0000313" key="3">
    <source>
        <dbReference type="EMBL" id="OKL41059.1"/>
    </source>
</evidence>
<evidence type="ECO:0000259" key="2">
    <source>
        <dbReference type="Pfam" id="PF19783"/>
    </source>
</evidence>
<feature type="signal peptide" evidence="1">
    <location>
        <begin position="1"/>
        <end position="29"/>
    </location>
</feature>
<dbReference type="STRING" id="1797110.A3841_14635"/>
<dbReference type="EMBL" id="LVWA01000004">
    <property type="protein sequence ID" value="OKL41059.1"/>
    <property type="molecule type" value="Genomic_DNA"/>
</dbReference>
<gene>
    <name evidence="3" type="ORF">A3841_14635</name>
</gene>
<name>A0A1Q5PFP5_9BACT</name>
<keyword evidence="4" id="KW-1185">Reference proteome</keyword>
<feature type="domain" description="DUF6268" evidence="2">
    <location>
        <begin position="135"/>
        <end position="308"/>
    </location>
</feature>
<proteinExistence type="predicted"/>
<sequence>MPHTINSKTMKIKNLLTILLMLPFFVAQAQVASETEILEEFASPGVRGMGKSQGVEIRYERLPGFDIDSKSDDPRIGDGSGRVERHNKFAVKAYAPLMNKPQNKLVIGFNYELEEFNFDGLTPTSYPLYRYLEDKNLKSIGTQLLYLHSLNQRNFYFIRVKGELNGDYTRDDINVSDYLKGTVDLAYGWKKSPDYVIGVGVQWGYTFGRQRVYPGILYNRTFNPSWGVESIFPANARVRYNLNEKTLFYAGYRLEGASYNLYVNEPPLSEYKDLEFRRTDIKGLLRMEREIYDFLWFAVEGGFRQYYRHRLYDKVGSRDELITNDLAGAGYVGVEIFLVPPRRFTQK</sequence>
<comment type="caution">
    <text evidence="3">The sequence shown here is derived from an EMBL/GenBank/DDBJ whole genome shotgun (WGS) entry which is preliminary data.</text>
</comment>
<protein>
    <recommendedName>
        <fullName evidence="2">DUF6268 domain-containing protein</fullName>
    </recommendedName>
</protein>
<dbReference type="Pfam" id="PF19783">
    <property type="entry name" value="DUF6268"/>
    <property type="match status" value="1"/>
</dbReference>